<dbReference type="OrthoDB" id="10373127at2759"/>
<gene>
    <name evidence="1" type="ORF">PanWU01x14_193300</name>
</gene>
<name>A0A2P5C0X9_PARAD</name>
<organism evidence="1 2">
    <name type="scientific">Parasponia andersonii</name>
    <name type="common">Sponia andersonii</name>
    <dbReference type="NCBI Taxonomy" id="3476"/>
    <lineage>
        <taxon>Eukaryota</taxon>
        <taxon>Viridiplantae</taxon>
        <taxon>Streptophyta</taxon>
        <taxon>Embryophyta</taxon>
        <taxon>Tracheophyta</taxon>
        <taxon>Spermatophyta</taxon>
        <taxon>Magnoliopsida</taxon>
        <taxon>eudicotyledons</taxon>
        <taxon>Gunneridae</taxon>
        <taxon>Pentapetalae</taxon>
        <taxon>rosids</taxon>
        <taxon>fabids</taxon>
        <taxon>Rosales</taxon>
        <taxon>Cannabaceae</taxon>
        <taxon>Parasponia</taxon>
    </lineage>
</organism>
<dbReference type="Proteomes" id="UP000237105">
    <property type="component" value="Unassembled WGS sequence"/>
</dbReference>
<sequence>MCNEARKEKRLRVREFKERAGLCLKEGSASCQSLE</sequence>
<reference evidence="2" key="1">
    <citation type="submission" date="2016-06" db="EMBL/GenBank/DDBJ databases">
        <title>Parallel loss of symbiosis genes in relatives of nitrogen-fixing non-legume Parasponia.</title>
        <authorList>
            <person name="Van Velzen R."/>
            <person name="Holmer R."/>
            <person name="Bu F."/>
            <person name="Rutten L."/>
            <person name="Van Zeijl A."/>
            <person name="Liu W."/>
            <person name="Santuari L."/>
            <person name="Cao Q."/>
            <person name="Sharma T."/>
            <person name="Shen D."/>
            <person name="Roswanjaya Y."/>
            <person name="Wardhani T."/>
            <person name="Kalhor M.S."/>
            <person name="Jansen J."/>
            <person name="Van den Hoogen J."/>
            <person name="Gungor B."/>
            <person name="Hartog M."/>
            <person name="Hontelez J."/>
            <person name="Verver J."/>
            <person name="Yang W.-C."/>
            <person name="Schijlen E."/>
            <person name="Repin R."/>
            <person name="Schilthuizen M."/>
            <person name="Schranz E."/>
            <person name="Heidstra R."/>
            <person name="Miyata K."/>
            <person name="Fedorova E."/>
            <person name="Kohlen W."/>
            <person name="Bisseling T."/>
            <person name="Smit S."/>
            <person name="Geurts R."/>
        </authorList>
    </citation>
    <scope>NUCLEOTIDE SEQUENCE [LARGE SCALE GENOMIC DNA]</scope>
    <source>
        <strain evidence="2">cv. WU1-14</strain>
    </source>
</reference>
<proteinExistence type="predicted"/>
<protein>
    <submittedName>
        <fullName evidence="1">Uncharacterized protein</fullName>
    </submittedName>
</protein>
<keyword evidence="2" id="KW-1185">Reference proteome</keyword>
<dbReference type="AlphaFoldDB" id="A0A2P5C0X9"/>
<accession>A0A2P5C0X9</accession>
<evidence type="ECO:0000313" key="1">
    <source>
        <dbReference type="EMBL" id="PON54707.1"/>
    </source>
</evidence>
<comment type="caution">
    <text evidence="1">The sequence shown here is derived from an EMBL/GenBank/DDBJ whole genome shotgun (WGS) entry which is preliminary data.</text>
</comment>
<evidence type="ECO:0000313" key="2">
    <source>
        <dbReference type="Proteomes" id="UP000237105"/>
    </source>
</evidence>
<dbReference type="EMBL" id="JXTB01000191">
    <property type="protein sequence ID" value="PON54707.1"/>
    <property type="molecule type" value="Genomic_DNA"/>
</dbReference>